<evidence type="ECO:0000313" key="2">
    <source>
        <dbReference type="EMBL" id="ACZ07399.1"/>
    </source>
</evidence>
<dbReference type="PANTHER" id="PTHR34352">
    <property type="entry name" value="PROTEIN YHFA"/>
    <property type="match status" value="1"/>
</dbReference>
<dbReference type="HOGENOM" id="CLU_114057_1_1_0"/>
<keyword evidence="1" id="KW-0472">Membrane</keyword>
<dbReference type="Proteomes" id="UP000000845">
    <property type="component" value="Chromosome"/>
</dbReference>
<reference evidence="2 3" key="2">
    <citation type="journal article" date="2010" name="Stand. Genomic Sci.">
        <title>Complete genome sequence of Sebaldella termitidis type strain (NCTC 11300).</title>
        <authorList>
            <person name="Harmon-Smith M."/>
            <person name="Celia L."/>
            <person name="Chertkov O."/>
            <person name="Lapidus A."/>
            <person name="Copeland A."/>
            <person name="Glavina Del Rio T."/>
            <person name="Nolan M."/>
            <person name="Lucas S."/>
            <person name="Tice H."/>
            <person name="Cheng J.F."/>
            <person name="Han C."/>
            <person name="Detter J.C."/>
            <person name="Bruce D."/>
            <person name="Goodwin L."/>
            <person name="Pitluck S."/>
            <person name="Pati A."/>
            <person name="Liolios K."/>
            <person name="Ivanova N."/>
            <person name="Mavromatis K."/>
            <person name="Mikhailova N."/>
            <person name="Chen A."/>
            <person name="Palaniappan K."/>
            <person name="Land M."/>
            <person name="Hauser L."/>
            <person name="Chang Y.J."/>
            <person name="Jeffries C.D."/>
            <person name="Brettin T."/>
            <person name="Goker M."/>
            <person name="Beck B."/>
            <person name="Bristow J."/>
            <person name="Eisen J.A."/>
            <person name="Markowitz V."/>
            <person name="Hugenholtz P."/>
            <person name="Kyrpides N.C."/>
            <person name="Klenk H.P."/>
            <person name="Chen F."/>
        </authorList>
    </citation>
    <scope>NUCLEOTIDE SEQUENCE [LARGE SCALE GENOMIC DNA]</scope>
    <source>
        <strain evidence="3">ATCC 33386 / NCTC 11300</strain>
    </source>
</reference>
<dbReference type="Gene3D" id="3.30.300.20">
    <property type="match status" value="1"/>
</dbReference>
<keyword evidence="3" id="KW-1185">Reference proteome</keyword>
<organism evidence="2 3">
    <name type="scientific">Sebaldella termitidis (strain ATCC 33386 / NCTC 11300)</name>
    <dbReference type="NCBI Taxonomy" id="526218"/>
    <lineage>
        <taxon>Bacteria</taxon>
        <taxon>Fusobacteriati</taxon>
        <taxon>Fusobacteriota</taxon>
        <taxon>Fusobacteriia</taxon>
        <taxon>Fusobacteriales</taxon>
        <taxon>Leptotrichiaceae</taxon>
        <taxon>Sebaldella</taxon>
    </lineage>
</organism>
<feature type="transmembrane region" description="Helical" evidence="1">
    <location>
        <begin position="43"/>
        <end position="65"/>
    </location>
</feature>
<dbReference type="InterPro" id="IPR015946">
    <property type="entry name" value="KH_dom-like_a/b"/>
</dbReference>
<dbReference type="EMBL" id="CP001739">
    <property type="protein sequence ID" value="ACZ07399.1"/>
    <property type="molecule type" value="Genomic_DNA"/>
</dbReference>
<dbReference type="Pfam" id="PF02566">
    <property type="entry name" value="OsmC"/>
    <property type="match status" value="1"/>
</dbReference>
<dbReference type="SUPFAM" id="SSF82784">
    <property type="entry name" value="OsmC-like"/>
    <property type="match status" value="1"/>
</dbReference>
<dbReference type="RefSeq" id="WP_012859997.1">
    <property type="nucleotide sequence ID" value="NC_013517.1"/>
</dbReference>
<dbReference type="InterPro" id="IPR036102">
    <property type="entry name" value="OsmC/Ohrsf"/>
</dbReference>
<evidence type="ECO:0000313" key="3">
    <source>
        <dbReference type="Proteomes" id="UP000000845"/>
    </source>
</evidence>
<reference evidence="3" key="1">
    <citation type="submission" date="2009-09" db="EMBL/GenBank/DDBJ databases">
        <title>The complete chromosome of Sebaldella termitidis ATCC 33386.</title>
        <authorList>
            <consortium name="US DOE Joint Genome Institute (JGI-PGF)"/>
            <person name="Lucas S."/>
            <person name="Copeland A."/>
            <person name="Lapidus A."/>
            <person name="Glavina del Rio T."/>
            <person name="Dalin E."/>
            <person name="Tice H."/>
            <person name="Bruce D."/>
            <person name="Goodwin L."/>
            <person name="Pitluck S."/>
            <person name="Kyrpides N."/>
            <person name="Mavromatis K."/>
            <person name="Ivanova N."/>
            <person name="Mikhailova N."/>
            <person name="Sims D."/>
            <person name="Meincke L."/>
            <person name="Brettin T."/>
            <person name="Detter J.C."/>
            <person name="Han C."/>
            <person name="Larimer F."/>
            <person name="Land M."/>
            <person name="Hauser L."/>
            <person name="Markowitz V."/>
            <person name="Cheng J.F."/>
            <person name="Hugenholtz P."/>
            <person name="Woyke T."/>
            <person name="Wu D."/>
            <person name="Eisen J.A."/>
        </authorList>
    </citation>
    <scope>NUCLEOTIDE SEQUENCE [LARGE SCALE GENOMIC DNA]</scope>
    <source>
        <strain evidence="3">ATCC 33386 / NCTC 11300</strain>
    </source>
</reference>
<dbReference type="eggNOG" id="COG1765">
    <property type="taxonomic scope" value="Bacteria"/>
</dbReference>
<dbReference type="AlphaFoldDB" id="D1AN23"/>
<evidence type="ECO:0000256" key="1">
    <source>
        <dbReference type="SAM" id="Phobius"/>
    </source>
</evidence>
<proteinExistence type="predicted"/>
<protein>
    <submittedName>
        <fullName evidence="2">OsmC family protein</fullName>
    </submittedName>
</protein>
<accession>D1AN23</accession>
<keyword evidence="1" id="KW-0812">Transmembrane</keyword>
<sequence>MNEHKTEIELNLINDKVKFLGKSGENQDITIDYVPPFGDGEGYTALELFLISFASCLSTTLLALIKKELQKNVISMKVKGYGERRKEHPKNFSNICFKYHIVSNDLTESELRKLVTLSETKYCPVWSMINENVKTNVEFIIEKG</sequence>
<dbReference type="KEGG" id="str:Sterm_0525"/>
<dbReference type="STRING" id="526218.Sterm_0525"/>
<gene>
    <name evidence="2" type="ordered locus">Sterm_0525</name>
</gene>
<dbReference type="InterPro" id="IPR003718">
    <property type="entry name" value="OsmC/Ohr_fam"/>
</dbReference>
<dbReference type="PANTHER" id="PTHR34352:SF1">
    <property type="entry name" value="PROTEIN YHFA"/>
    <property type="match status" value="1"/>
</dbReference>
<keyword evidence="1" id="KW-1133">Transmembrane helix</keyword>
<name>D1AN23_SEBTE</name>